<evidence type="ECO:0000313" key="2">
    <source>
        <dbReference type="Proteomes" id="UP000483820"/>
    </source>
</evidence>
<sequence length="76" mass="8380">MSFSVDACVVSGKSFPRDLTISENGRMSFQNQKAGENVPLQLLNWFTRRSDTSSNNDNIVLLDIDSLIDSSPLLSS</sequence>
<proteinExistence type="predicted"/>
<comment type="caution">
    <text evidence="1">The sequence shown here is derived from an EMBL/GenBank/DDBJ whole genome shotgun (WGS) entry which is preliminary data.</text>
</comment>
<dbReference type="EMBL" id="WUAV01000003">
    <property type="protein sequence ID" value="KAF1762222.1"/>
    <property type="molecule type" value="Genomic_DNA"/>
</dbReference>
<dbReference type="RefSeq" id="XP_053587468.1">
    <property type="nucleotide sequence ID" value="XM_053727891.1"/>
</dbReference>
<evidence type="ECO:0000313" key="1">
    <source>
        <dbReference type="EMBL" id="KAF1762222.1"/>
    </source>
</evidence>
<dbReference type="AlphaFoldDB" id="A0A6A5H771"/>
<name>A0A6A5H771_CAERE</name>
<accession>A0A6A5H771</accession>
<protein>
    <submittedName>
        <fullName evidence="1">Uncharacterized protein</fullName>
    </submittedName>
</protein>
<dbReference type="CTD" id="78774999"/>
<organism evidence="1 2">
    <name type="scientific">Caenorhabditis remanei</name>
    <name type="common">Caenorhabditis vulgaris</name>
    <dbReference type="NCBI Taxonomy" id="31234"/>
    <lineage>
        <taxon>Eukaryota</taxon>
        <taxon>Metazoa</taxon>
        <taxon>Ecdysozoa</taxon>
        <taxon>Nematoda</taxon>
        <taxon>Chromadorea</taxon>
        <taxon>Rhabditida</taxon>
        <taxon>Rhabditina</taxon>
        <taxon>Rhabditomorpha</taxon>
        <taxon>Rhabditoidea</taxon>
        <taxon>Rhabditidae</taxon>
        <taxon>Peloderinae</taxon>
        <taxon>Caenorhabditis</taxon>
    </lineage>
</organism>
<dbReference type="KEGG" id="crq:GCK72_010484"/>
<dbReference type="GeneID" id="78774999"/>
<dbReference type="Proteomes" id="UP000483820">
    <property type="component" value="Chromosome III"/>
</dbReference>
<reference evidence="1 2" key="1">
    <citation type="submission" date="2019-12" db="EMBL/GenBank/DDBJ databases">
        <title>Chromosome-level assembly of the Caenorhabditis remanei genome.</title>
        <authorList>
            <person name="Teterina A.A."/>
            <person name="Willis J.H."/>
            <person name="Phillips P.C."/>
        </authorList>
    </citation>
    <scope>NUCLEOTIDE SEQUENCE [LARGE SCALE GENOMIC DNA]</scope>
    <source>
        <strain evidence="1 2">PX506</strain>
        <tissue evidence="1">Whole organism</tissue>
    </source>
</reference>
<gene>
    <name evidence="1" type="ORF">GCK72_010484</name>
</gene>